<dbReference type="GO" id="GO:0016020">
    <property type="term" value="C:membrane"/>
    <property type="evidence" value="ECO:0007669"/>
    <property type="project" value="TreeGrafter"/>
</dbReference>
<dbReference type="AlphaFoldDB" id="A0A378HZ45"/>
<dbReference type="Gene3D" id="3.40.50.1820">
    <property type="entry name" value="alpha/beta hydrolase"/>
    <property type="match status" value="1"/>
</dbReference>
<dbReference type="Proteomes" id="UP000254968">
    <property type="component" value="Unassembled WGS sequence"/>
</dbReference>
<accession>A0A378HZ45</accession>
<dbReference type="EMBL" id="UGNV01000001">
    <property type="protein sequence ID" value="STX28022.1"/>
    <property type="molecule type" value="Genomic_DNA"/>
</dbReference>
<protein>
    <submittedName>
        <fullName evidence="4">Lipase A</fullName>
        <ecNumber evidence="4">3.1.1.10</ecNumber>
    </submittedName>
</protein>
<proteinExistence type="inferred from homology"/>
<keyword evidence="5" id="KW-1185">Reference proteome</keyword>
<evidence type="ECO:0000313" key="5">
    <source>
        <dbReference type="Proteomes" id="UP000254968"/>
    </source>
</evidence>
<sequence>MDMEEFKLTIPGFTIAGKSWGNKDLPPLLAIHGWLDNANSFDLLAPYLSNYFRVIAIDLPGHGQSSHLNEGSYYHFIDGVFALVHIIDALQIDKIHLLGHSLGACLASILAGVAPKRTASVALLEGLGPFTKSEQSCRDQLANYIHTIIEKKPHRTKFYSSLEQAAQARAKRGFLSLELVRLLCDRGVSEIDGQFYWRHDRRLVYPSPLQLTEGQVLSCLSGNTAKTCLILAKRGSLFNESDIQARIAAVKYLTIFHVEGGHHLHMEEPSAVAQHLVSFYSENELIT</sequence>
<dbReference type="PANTHER" id="PTHR43798:SF14">
    <property type="entry name" value="SERINE HYDROLASE-LIKE PROTEIN DDB_G0286239"/>
    <property type="match status" value="1"/>
</dbReference>
<evidence type="ECO:0000256" key="1">
    <source>
        <dbReference type="ARBA" id="ARBA00008645"/>
    </source>
</evidence>
<feature type="domain" description="AB hydrolase-1" evidence="3">
    <location>
        <begin position="26"/>
        <end position="140"/>
    </location>
</feature>
<evidence type="ECO:0000259" key="3">
    <source>
        <dbReference type="Pfam" id="PF00561"/>
    </source>
</evidence>
<gene>
    <name evidence="4" type="ORF">NCTC13315_00545</name>
</gene>
<dbReference type="PRINTS" id="PR00111">
    <property type="entry name" value="ABHYDROLASE"/>
</dbReference>
<dbReference type="EC" id="3.1.1.10" evidence="4"/>
<organism evidence="4 5">
    <name type="scientific">Legionella beliardensis</name>
    <dbReference type="NCBI Taxonomy" id="91822"/>
    <lineage>
        <taxon>Bacteria</taxon>
        <taxon>Pseudomonadati</taxon>
        <taxon>Pseudomonadota</taxon>
        <taxon>Gammaproteobacteria</taxon>
        <taxon>Legionellales</taxon>
        <taxon>Legionellaceae</taxon>
        <taxon>Legionella</taxon>
    </lineage>
</organism>
<dbReference type="InterPro" id="IPR050266">
    <property type="entry name" value="AB_hydrolase_sf"/>
</dbReference>
<dbReference type="SUPFAM" id="SSF53474">
    <property type="entry name" value="alpha/beta-Hydrolases"/>
    <property type="match status" value="1"/>
</dbReference>
<comment type="similarity">
    <text evidence="1">Belongs to the AB hydrolase superfamily.</text>
</comment>
<evidence type="ECO:0000256" key="2">
    <source>
        <dbReference type="ARBA" id="ARBA00022801"/>
    </source>
</evidence>
<name>A0A378HZ45_9GAMM</name>
<dbReference type="InterPro" id="IPR029058">
    <property type="entry name" value="AB_hydrolase_fold"/>
</dbReference>
<dbReference type="Pfam" id="PF00561">
    <property type="entry name" value="Abhydrolase_1"/>
    <property type="match status" value="1"/>
</dbReference>
<evidence type="ECO:0000313" key="4">
    <source>
        <dbReference type="EMBL" id="STX28022.1"/>
    </source>
</evidence>
<dbReference type="InterPro" id="IPR000073">
    <property type="entry name" value="AB_hydrolase_1"/>
</dbReference>
<dbReference type="GO" id="GO:0050357">
    <property type="term" value="F:tropinesterase activity"/>
    <property type="evidence" value="ECO:0007669"/>
    <property type="project" value="UniProtKB-EC"/>
</dbReference>
<dbReference type="PANTHER" id="PTHR43798">
    <property type="entry name" value="MONOACYLGLYCEROL LIPASE"/>
    <property type="match status" value="1"/>
</dbReference>
<reference evidence="4 5" key="1">
    <citation type="submission" date="2018-06" db="EMBL/GenBank/DDBJ databases">
        <authorList>
            <consortium name="Pathogen Informatics"/>
            <person name="Doyle S."/>
        </authorList>
    </citation>
    <scope>NUCLEOTIDE SEQUENCE [LARGE SCALE GENOMIC DNA]</scope>
    <source>
        <strain evidence="4 5">NCTC13315</strain>
    </source>
</reference>
<keyword evidence="2 4" id="KW-0378">Hydrolase</keyword>